<dbReference type="InterPro" id="IPR018848">
    <property type="entry name" value="WIYLD_domain"/>
</dbReference>
<dbReference type="InterPro" id="IPR043017">
    <property type="entry name" value="WIYLD_dom_sf"/>
</dbReference>
<dbReference type="Pfam" id="PF10440">
    <property type="entry name" value="WIYLD"/>
    <property type="match status" value="1"/>
</dbReference>
<feature type="compositionally biased region" description="Basic residues" evidence="1">
    <location>
        <begin position="211"/>
        <end position="226"/>
    </location>
</feature>
<protein>
    <submittedName>
        <fullName evidence="2">Uncharacterized protein</fullName>
    </submittedName>
</protein>
<accession>M7ZUV2</accession>
<dbReference type="PANTHER" id="PTHR46450:SF8">
    <property type="entry name" value="OS02G0621100 PROTEIN"/>
    <property type="match status" value="1"/>
</dbReference>
<organism evidence="2">
    <name type="scientific">Triticum urartu</name>
    <name type="common">Red wild einkorn</name>
    <name type="synonym">Crithodium urartu</name>
    <dbReference type="NCBI Taxonomy" id="4572"/>
    <lineage>
        <taxon>Eukaryota</taxon>
        <taxon>Viridiplantae</taxon>
        <taxon>Streptophyta</taxon>
        <taxon>Embryophyta</taxon>
        <taxon>Tracheophyta</taxon>
        <taxon>Spermatophyta</taxon>
        <taxon>Magnoliopsida</taxon>
        <taxon>Liliopsida</taxon>
        <taxon>Poales</taxon>
        <taxon>Poaceae</taxon>
        <taxon>BOP clade</taxon>
        <taxon>Pooideae</taxon>
        <taxon>Triticodae</taxon>
        <taxon>Triticeae</taxon>
        <taxon>Triticinae</taxon>
        <taxon>Triticum</taxon>
    </lineage>
</organism>
<gene>
    <name evidence="2" type="ORF">TRIUR3_06141</name>
</gene>
<name>M7ZUV2_TRIUA</name>
<dbReference type="EMBL" id="KD063220">
    <property type="protein sequence ID" value="EMS63887.1"/>
    <property type="molecule type" value="Genomic_DNA"/>
</dbReference>
<dbReference type="Gene3D" id="1.10.8.850">
    <property type="entry name" value="Histone-lysine N methyltransferase , C-terminal domain-like"/>
    <property type="match status" value="1"/>
</dbReference>
<dbReference type="PANTHER" id="PTHR46450">
    <property type="entry name" value="INACTIVE HISTONE-LYSINE N-METHYLTRANSFERASE SUVR1-RELATED"/>
    <property type="match status" value="1"/>
</dbReference>
<proteinExistence type="predicted"/>
<dbReference type="AlphaFoldDB" id="M7ZUV2"/>
<dbReference type="STRING" id="4572.M7ZUV2"/>
<dbReference type="eggNOG" id="KOG1082">
    <property type="taxonomic scope" value="Eukaryota"/>
</dbReference>
<sequence>MTVGSDRKKWGEEEGLRCTDIMFYVLAKFHDEFTSVKVAAKRKRDKISIDFALFGMSSTNAIPRLNFSLSALPRWVTSRRGLAVQIPVPASNPSRWLIFVLKTEEPKFHSVSSYTAFRNVSIISLSAWMASSKVCKERFDAAVTYLGAIGIQRETVSPVLTNLLDSYDHNWEFIEADHFRVLTDAIFDEPDPKEEQQRQANKRMNPDSDHCKKKLKIKHHSRKPTSKVRVNEKTELTEAPLQQEAGKLCPQTVCATGNTLQLSFSRVPIEEINMENDVLKDTLTDEDSSALSLPRSRASYFQDPTGSYVPPSSRFQPSERFQESIKFTFDEAELWQVVAGAEAL</sequence>
<feature type="region of interest" description="Disordered" evidence="1">
    <location>
        <begin position="191"/>
        <end position="237"/>
    </location>
</feature>
<evidence type="ECO:0000256" key="1">
    <source>
        <dbReference type="SAM" id="MobiDB-lite"/>
    </source>
</evidence>
<evidence type="ECO:0000313" key="2">
    <source>
        <dbReference type="EMBL" id="EMS63887.1"/>
    </source>
</evidence>
<reference evidence="2" key="1">
    <citation type="journal article" date="2013" name="Nature">
        <title>Draft genome of the wheat A-genome progenitor Triticum urartu.</title>
        <authorList>
            <person name="Ling H.Q."/>
            <person name="Zhao S."/>
            <person name="Liu D."/>
            <person name="Wang J."/>
            <person name="Sun H."/>
            <person name="Zhang C."/>
            <person name="Fan H."/>
            <person name="Li D."/>
            <person name="Dong L."/>
            <person name="Tao Y."/>
            <person name="Gao C."/>
            <person name="Wu H."/>
            <person name="Li Y."/>
            <person name="Cui Y."/>
            <person name="Guo X."/>
            <person name="Zheng S."/>
            <person name="Wang B."/>
            <person name="Yu K."/>
            <person name="Liang Q."/>
            <person name="Yang W."/>
            <person name="Lou X."/>
            <person name="Chen J."/>
            <person name="Feng M."/>
            <person name="Jian J."/>
            <person name="Zhang X."/>
            <person name="Luo G."/>
            <person name="Jiang Y."/>
            <person name="Liu J."/>
            <person name="Wang Z."/>
            <person name="Sha Y."/>
            <person name="Zhang B."/>
            <person name="Wu H."/>
            <person name="Tang D."/>
            <person name="Shen Q."/>
            <person name="Xue P."/>
            <person name="Zou S."/>
            <person name="Wang X."/>
            <person name="Liu X."/>
            <person name="Wang F."/>
            <person name="Yang Y."/>
            <person name="An X."/>
            <person name="Dong Z."/>
            <person name="Zhang K."/>
            <person name="Zhang X."/>
            <person name="Luo M.C."/>
            <person name="Dvorak J."/>
            <person name="Tong Y."/>
            <person name="Wang J."/>
            <person name="Yang H."/>
            <person name="Li Z."/>
            <person name="Wang D."/>
            <person name="Zhang A."/>
            <person name="Wang J."/>
        </authorList>
    </citation>
    <scope>NUCLEOTIDE SEQUENCE</scope>
</reference>